<gene>
    <name evidence="1" type="ORF">NYP16_11680</name>
</gene>
<proteinExistence type="predicted"/>
<keyword evidence="2" id="KW-1185">Reference proteome</keyword>
<dbReference type="AlphaFoldDB" id="A0A9X3Z7U4"/>
<evidence type="ECO:0000313" key="2">
    <source>
        <dbReference type="Proteomes" id="UP001141619"/>
    </source>
</evidence>
<evidence type="ECO:0000313" key="1">
    <source>
        <dbReference type="EMBL" id="MDA5194610.1"/>
    </source>
</evidence>
<dbReference type="SUPFAM" id="SSF48452">
    <property type="entry name" value="TPR-like"/>
    <property type="match status" value="1"/>
</dbReference>
<reference evidence="1" key="2">
    <citation type="journal article" date="2023" name="Syst. Appl. Microbiol.">
        <title>Govania unica gen. nov., sp. nov., a rare biosphere bacterium that represents a novel family in the class Alphaproteobacteria.</title>
        <authorList>
            <person name="Vandamme P."/>
            <person name="Peeters C."/>
            <person name="Hettiarachchi A."/>
            <person name="Cnockaert M."/>
            <person name="Carlier A."/>
        </authorList>
    </citation>
    <scope>NUCLEOTIDE SEQUENCE</scope>
    <source>
        <strain evidence="1">LMG 31809</strain>
    </source>
</reference>
<dbReference type="Proteomes" id="UP001141619">
    <property type="component" value="Unassembled WGS sequence"/>
</dbReference>
<dbReference type="InterPro" id="IPR011990">
    <property type="entry name" value="TPR-like_helical_dom_sf"/>
</dbReference>
<name>A0A9X3Z7U4_9PROT</name>
<reference evidence="1" key="1">
    <citation type="submission" date="2022-08" db="EMBL/GenBank/DDBJ databases">
        <authorList>
            <person name="Vandamme P."/>
            <person name="Hettiarachchi A."/>
            <person name="Peeters C."/>
            <person name="Cnockaert M."/>
            <person name="Carlier A."/>
        </authorList>
    </citation>
    <scope>NUCLEOTIDE SEQUENCE</scope>
    <source>
        <strain evidence="1">LMG 31809</strain>
    </source>
</reference>
<dbReference type="EMBL" id="JANWOI010000004">
    <property type="protein sequence ID" value="MDA5194610.1"/>
    <property type="molecule type" value="Genomic_DNA"/>
</dbReference>
<organism evidence="1 2">
    <name type="scientific">Govanella unica</name>
    <dbReference type="NCBI Taxonomy" id="2975056"/>
    <lineage>
        <taxon>Bacteria</taxon>
        <taxon>Pseudomonadati</taxon>
        <taxon>Pseudomonadota</taxon>
        <taxon>Alphaproteobacteria</taxon>
        <taxon>Emcibacterales</taxon>
        <taxon>Govanellaceae</taxon>
        <taxon>Govanella</taxon>
    </lineage>
</organism>
<dbReference type="RefSeq" id="WP_274944316.1">
    <property type="nucleotide sequence ID" value="NZ_JANWOI010000004.1"/>
</dbReference>
<comment type="caution">
    <text evidence="1">The sequence shown here is derived from an EMBL/GenBank/DDBJ whole genome shotgun (WGS) entry which is preliminary data.</text>
</comment>
<sequence length="263" mass="28359">MSRLIRCPLWLVVIFLLLPGLAGAATLMDGENAFVAGRFEEAITIGRGLGTADGDSLLARAALVEAAYLAPANQREPYLAEAEAAARQALVRDPDHVEAMLHLVIALGYRARIMGKMAAHRAGLGQEAKILLDRARALKPDDPWVWAVRGGWNGEIAATGGMFGKLLYGATAEEADADFAQAMRLDPADPVLPVEYAKMLLRLNTKAYGPRAQDLLIAESLSPPRTAFEHILADQGADLLRALQSGDRETLRLALKRAVPFSQ</sequence>
<protein>
    <submittedName>
        <fullName evidence="1">Uncharacterized protein</fullName>
    </submittedName>
</protein>
<accession>A0A9X3Z7U4</accession>
<dbReference type="Gene3D" id="1.25.40.10">
    <property type="entry name" value="Tetratricopeptide repeat domain"/>
    <property type="match status" value="1"/>
</dbReference>